<sequence length="100" mass="12165">MLVANFWSIKKRHLFLHNITIFFVQYSENFQCQVAITNWYPYKEDSCFLTNHFALKNRGTSMEYNQSRKDNYERTIRVHWYGKRRGIFPPFKMGLSIVVF</sequence>
<name>A0A7C9ALS1_OPUST</name>
<evidence type="ECO:0000313" key="1">
    <source>
        <dbReference type="EMBL" id="MBA4671652.1"/>
    </source>
</evidence>
<reference evidence="1" key="2">
    <citation type="submission" date="2020-07" db="EMBL/GenBank/DDBJ databases">
        <authorList>
            <person name="Vera ALvarez R."/>
            <person name="Arias-Moreno D.M."/>
            <person name="Jimenez-Jacinto V."/>
            <person name="Jimenez-Bremont J.F."/>
            <person name="Swaminathan K."/>
            <person name="Moose S.P."/>
            <person name="Guerrero-Gonzalez M.L."/>
            <person name="Marino-Ramirez L."/>
            <person name="Landsman D."/>
            <person name="Rodriguez-Kessler M."/>
            <person name="Delgado-Sanchez P."/>
        </authorList>
    </citation>
    <scope>NUCLEOTIDE SEQUENCE</scope>
    <source>
        <tissue evidence="1">Cladode</tissue>
    </source>
</reference>
<dbReference type="AlphaFoldDB" id="A0A7C9ALS1"/>
<protein>
    <submittedName>
        <fullName evidence="1">Uncharacterized protein</fullName>
    </submittedName>
</protein>
<organism evidence="1">
    <name type="scientific">Opuntia streptacantha</name>
    <name type="common">Prickly pear cactus</name>
    <name type="synonym">Opuntia cardona</name>
    <dbReference type="NCBI Taxonomy" id="393608"/>
    <lineage>
        <taxon>Eukaryota</taxon>
        <taxon>Viridiplantae</taxon>
        <taxon>Streptophyta</taxon>
        <taxon>Embryophyta</taxon>
        <taxon>Tracheophyta</taxon>
        <taxon>Spermatophyta</taxon>
        <taxon>Magnoliopsida</taxon>
        <taxon>eudicotyledons</taxon>
        <taxon>Gunneridae</taxon>
        <taxon>Pentapetalae</taxon>
        <taxon>Caryophyllales</taxon>
        <taxon>Cactineae</taxon>
        <taxon>Cactaceae</taxon>
        <taxon>Opuntioideae</taxon>
        <taxon>Opuntia</taxon>
    </lineage>
</organism>
<dbReference type="EMBL" id="GISG01251576">
    <property type="protein sequence ID" value="MBA4671652.1"/>
    <property type="molecule type" value="Transcribed_RNA"/>
</dbReference>
<proteinExistence type="predicted"/>
<accession>A0A7C9ALS1</accession>
<reference evidence="1" key="1">
    <citation type="journal article" date="2013" name="J. Plant Res.">
        <title>Effect of fungi and light on seed germination of three Opuntia species from semiarid lands of central Mexico.</title>
        <authorList>
            <person name="Delgado-Sanchez P."/>
            <person name="Jimenez-Bremont J.F."/>
            <person name="Guerrero-Gonzalez Mde L."/>
            <person name="Flores J."/>
        </authorList>
    </citation>
    <scope>NUCLEOTIDE SEQUENCE</scope>
    <source>
        <tissue evidence="1">Cladode</tissue>
    </source>
</reference>